<protein>
    <submittedName>
        <fullName evidence="2">Uncharacterized protein</fullName>
    </submittedName>
</protein>
<dbReference type="AlphaFoldDB" id="A0A1G2ML43"/>
<keyword evidence="1" id="KW-0812">Transmembrane</keyword>
<name>A0A1G2ML43_9BACT</name>
<evidence type="ECO:0000256" key="1">
    <source>
        <dbReference type="SAM" id="Phobius"/>
    </source>
</evidence>
<keyword evidence="1" id="KW-1133">Transmembrane helix</keyword>
<accession>A0A1G2ML43</accession>
<keyword evidence="1" id="KW-0472">Membrane</keyword>
<sequence length="172" mass="19385">METDIIINIGIYKTLGIISTLVVGAWYASHRLTKVETEVNGFDKRLTGLEGRMDGAFSSASPIALLEKGKDILIGSGLKDYIDKNKDILISQCRSKNGMSNPYDIQTASFKFFDEMDFGDFDQKLKEAAYRYGIGMDVVRRIGGIYFRDICLNLYNFRPEDLDKPDDPQSKS</sequence>
<reference evidence="2 3" key="1">
    <citation type="journal article" date="2016" name="Nat. Commun.">
        <title>Thousands of microbial genomes shed light on interconnected biogeochemical processes in an aquifer system.</title>
        <authorList>
            <person name="Anantharaman K."/>
            <person name="Brown C.T."/>
            <person name="Hug L.A."/>
            <person name="Sharon I."/>
            <person name="Castelle C.J."/>
            <person name="Probst A.J."/>
            <person name="Thomas B.C."/>
            <person name="Singh A."/>
            <person name="Wilkins M.J."/>
            <person name="Karaoz U."/>
            <person name="Brodie E.L."/>
            <person name="Williams K.H."/>
            <person name="Hubbard S.S."/>
            <person name="Banfield J.F."/>
        </authorList>
    </citation>
    <scope>NUCLEOTIDE SEQUENCE [LARGE SCALE GENOMIC DNA]</scope>
</reference>
<organism evidence="2 3">
    <name type="scientific">Candidatus Taylorbacteria bacterium RIFCSPHIGHO2_02_FULL_44_12</name>
    <dbReference type="NCBI Taxonomy" id="1802308"/>
    <lineage>
        <taxon>Bacteria</taxon>
        <taxon>Candidatus Tayloriibacteriota</taxon>
    </lineage>
</organism>
<feature type="transmembrane region" description="Helical" evidence="1">
    <location>
        <begin position="6"/>
        <end position="28"/>
    </location>
</feature>
<evidence type="ECO:0000313" key="2">
    <source>
        <dbReference type="EMBL" id="OHA23889.1"/>
    </source>
</evidence>
<gene>
    <name evidence="2" type="ORF">A3D50_00195</name>
</gene>
<proteinExistence type="predicted"/>
<evidence type="ECO:0000313" key="3">
    <source>
        <dbReference type="Proteomes" id="UP000178413"/>
    </source>
</evidence>
<comment type="caution">
    <text evidence="2">The sequence shown here is derived from an EMBL/GenBank/DDBJ whole genome shotgun (WGS) entry which is preliminary data.</text>
</comment>
<dbReference type="Proteomes" id="UP000178413">
    <property type="component" value="Unassembled WGS sequence"/>
</dbReference>
<dbReference type="EMBL" id="MHRM01000016">
    <property type="protein sequence ID" value="OHA23889.1"/>
    <property type="molecule type" value="Genomic_DNA"/>
</dbReference>